<dbReference type="CDD" id="cd02511">
    <property type="entry name" value="Beta4Glucosyltransferase"/>
    <property type="match status" value="1"/>
</dbReference>
<dbReference type="PANTHER" id="PTHR43630">
    <property type="entry name" value="POLY-BETA-1,6-N-ACETYL-D-GLUCOSAMINE SYNTHASE"/>
    <property type="match status" value="1"/>
</dbReference>
<dbReference type="AlphaFoldDB" id="A0A927WK96"/>
<dbReference type="SUPFAM" id="SSF48452">
    <property type="entry name" value="TPR-like"/>
    <property type="match status" value="1"/>
</dbReference>
<dbReference type="Proteomes" id="UP000772151">
    <property type="component" value="Unassembled WGS sequence"/>
</dbReference>
<dbReference type="InterPro" id="IPR019734">
    <property type="entry name" value="TPR_rpt"/>
</dbReference>
<protein>
    <submittedName>
        <fullName evidence="2">Glycosyltransferase</fullName>
    </submittedName>
</protein>
<dbReference type="SUPFAM" id="SSF53448">
    <property type="entry name" value="Nucleotide-diphospho-sugar transferases"/>
    <property type="match status" value="1"/>
</dbReference>
<dbReference type="Gene3D" id="3.90.550.10">
    <property type="entry name" value="Spore Coat Polysaccharide Biosynthesis Protein SpsA, Chain A"/>
    <property type="match status" value="1"/>
</dbReference>
<reference evidence="2" key="1">
    <citation type="submission" date="2019-04" db="EMBL/GenBank/DDBJ databases">
        <title>Evolution of Biomass-Degrading Anaerobic Consortia Revealed by Metagenomics.</title>
        <authorList>
            <person name="Peng X."/>
        </authorList>
    </citation>
    <scope>NUCLEOTIDE SEQUENCE</scope>
    <source>
        <strain evidence="2">SIG242</strain>
    </source>
</reference>
<dbReference type="InterPro" id="IPR029044">
    <property type="entry name" value="Nucleotide-diphossugar_trans"/>
</dbReference>
<accession>A0A927WK96</accession>
<proteinExistence type="predicted"/>
<evidence type="ECO:0000259" key="1">
    <source>
        <dbReference type="Pfam" id="PF00535"/>
    </source>
</evidence>
<dbReference type="InterPro" id="IPR001173">
    <property type="entry name" value="Glyco_trans_2-like"/>
</dbReference>
<evidence type="ECO:0000313" key="3">
    <source>
        <dbReference type="Proteomes" id="UP000772151"/>
    </source>
</evidence>
<dbReference type="PANTHER" id="PTHR43630:SF2">
    <property type="entry name" value="GLYCOSYLTRANSFERASE"/>
    <property type="match status" value="1"/>
</dbReference>
<comment type="caution">
    <text evidence="2">The sequence shown here is derived from an EMBL/GenBank/DDBJ whole genome shotgun (WGS) entry which is preliminary data.</text>
</comment>
<dbReference type="InterPro" id="IPR011990">
    <property type="entry name" value="TPR-like_helical_dom_sf"/>
</dbReference>
<evidence type="ECO:0000313" key="2">
    <source>
        <dbReference type="EMBL" id="MBE6085534.1"/>
    </source>
</evidence>
<dbReference type="Pfam" id="PF00535">
    <property type="entry name" value="Glycos_transf_2"/>
    <property type="match status" value="1"/>
</dbReference>
<feature type="domain" description="Glycosyltransferase 2-like" evidence="1">
    <location>
        <begin position="2"/>
        <end position="81"/>
    </location>
</feature>
<name>A0A927WK96_SELRU</name>
<gene>
    <name evidence="2" type="ORF">E7203_08820</name>
</gene>
<dbReference type="Gene3D" id="1.25.40.10">
    <property type="entry name" value="Tetratricopeptide repeat domain"/>
    <property type="match status" value="1"/>
</dbReference>
<dbReference type="EMBL" id="SVCA01000007">
    <property type="protein sequence ID" value="MBE6085534.1"/>
    <property type="molecule type" value="Genomic_DNA"/>
</dbReference>
<sequence>MVKNEAENLPISLASIKDAADEIIVVDTGSTDNTKAIALEYGAQVFDFPWQDDFSAPRNFAIEHAKGVWILFLDADESFANPLQRVAILDYLLTVTDKDVILLKRHNLDSLTEQYSFNTDWSPRIFLRREDLRYRGRIHEHIERRKGDLQVAYAPTDFCLLHTGYADEISAEKSRRDLQIMQQVIASGEWEPVYDYYLTDCYYGLRQYEQALQHAAKFAHSGTVVYGGNGHIYRMIMECMRALGRPDADMLPWAEEACRLYPDLPEFYAERGMVLCGMGQLLEARKLLQEALQRYETHTADAHHDTYFSPEVAAKVAARLGEIADLQGEKEKAAVYFVQALDYCSTNKKVLEKVKKFLKST</sequence>
<organism evidence="2 3">
    <name type="scientific">Selenomonas ruminantium</name>
    <dbReference type="NCBI Taxonomy" id="971"/>
    <lineage>
        <taxon>Bacteria</taxon>
        <taxon>Bacillati</taxon>
        <taxon>Bacillota</taxon>
        <taxon>Negativicutes</taxon>
        <taxon>Selenomonadales</taxon>
        <taxon>Selenomonadaceae</taxon>
        <taxon>Selenomonas</taxon>
    </lineage>
</organism>
<dbReference type="SMART" id="SM00028">
    <property type="entry name" value="TPR"/>
    <property type="match status" value="2"/>
</dbReference>